<dbReference type="CTD" id="4535"/>
<reference evidence="15" key="1">
    <citation type="submission" date="2014-11" db="EMBL/GenBank/DDBJ databases">
        <title>The mitochondrial genome of Haplothrips aculeatus.</title>
        <authorList>
            <person name="Yan D."/>
            <person name="Zhang H."/>
            <person name="Zhang D."/>
        </authorList>
    </citation>
    <scope>NUCLEOTIDE SEQUENCE</scope>
</reference>
<feature type="transmembrane region" description="Helical" evidence="14">
    <location>
        <begin position="6"/>
        <end position="23"/>
    </location>
</feature>
<dbReference type="InterPro" id="IPR001694">
    <property type="entry name" value="NADH_UbQ_OxRdtase_su1/FPO"/>
</dbReference>
<keyword evidence="10 13" id="KW-0496">Mitochondrion</keyword>
<organism evidence="15">
    <name type="scientific">Haplothrips aculeatus</name>
    <dbReference type="NCBI Taxonomy" id="450991"/>
    <lineage>
        <taxon>Eukaryota</taxon>
        <taxon>Metazoa</taxon>
        <taxon>Ecdysozoa</taxon>
        <taxon>Arthropoda</taxon>
        <taxon>Hexapoda</taxon>
        <taxon>Insecta</taxon>
        <taxon>Pterygota</taxon>
        <taxon>Neoptera</taxon>
        <taxon>Paraneoptera</taxon>
        <taxon>Thysanoptera</taxon>
        <taxon>Tubulifera</taxon>
        <taxon>Phlaeothripoidea</taxon>
        <taxon>Phlaeothripidae</taxon>
        <taxon>Phlaeothripinae</taxon>
        <taxon>Haplothrips</taxon>
    </lineage>
</organism>
<name>A0A0H3VKX6_9NEOP</name>
<proteinExistence type="inferred from homology"/>
<feature type="transmembrane region" description="Helical" evidence="14">
    <location>
        <begin position="172"/>
        <end position="191"/>
    </location>
</feature>
<keyword evidence="9 13" id="KW-0830">Ubiquinone</keyword>
<keyword evidence="12" id="KW-0520">NAD</keyword>
<feature type="transmembrane region" description="Helical" evidence="14">
    <location>
        <begin position="286"/>
        <end position="311"/>
    </location>
</feature>
<keyword evidence="6 12" id="KW-0812">Transmembrane</keyword>
<comment type="catalytic activity">
    <reaction evidence="13">
        <text>a ubiquinone + NADH + 5 H(+)(in) = a ubiquinol + NAD(+) + 4 H(+)(out)</text>
        <dbReference type="Rhea" id="RHEA:29091"/>
        <dbReference type="Rhea" id="RHEA-COMP:9565"/>
        <dbReference type="Rhea" id="RHEA-COMP:9566"/>
        <dbReference type="ChEBI" id="CHEBI:15378"/>
        <dbReference type="ChEBI" id="CHEBI:16389"/>
        <dbReference type="ChEBI" id="CHEBI:17976"/>
        <dbReference type="ChEBI" id="CHEBI:57540"/>
        <dbReference type="ChEBI" id="CHEBI:57945"/>
        <dbReference type="EC" id="7.1.1.2"/>
    </reaction>
</comment>
<sequence length="314" mass="37038">MIFIIMIIFIILILMSVAFFTLLERKVLSYIQYRKGPNKLGYIGILQPFSDGIKLFSKEILLPSSSNLLIFFIMPLLNIFLSMFMWILVPYLFSYLYFNMGMLFFICVSSLSVYSIILSSWASNSHYSLLGSLRSIAQMISYEITLSMIMLFFLMFLNSFSFYEFFILQKKMWFLFLMLPLTFIWLICCFAETNRTPFDFAEGESELVSGFNIEYSSVFFAYIFLAEYSSIMFMSMLTIIMLMGGNFFGIMFYIQSTFLSFLFIWVRGSLPRFRYDKLMYLNWKVFLPISIFFMLFSSGISLLFLFGLIFFNKP</sequence>
<evidence type="ECO:0000256" key="11">
    <source>
        <dbReference type="ARBA" id="ARBA00023136"/>
    </source>
</evidence>
<keyword evidence="7" id="KW-0999">Mitochondrion inner membrane</keyword>
<feature type="transmembrane region" description="Helical" evidence="14">
    <location>
        <begin position="219"/>
        <end position="241"/>
    </location>
</feature>
<evidence type="ECO:0000256" key="10">
    <source>
        <dbReference type="ARBA" id="ARBA00023128"/>
    </source>
</evidence>
<protein>
    <recommendedName>
        <fullName evidence="4 13">NADH-ubiquinone oxidoreductase chain 1</fullName>
        <ecNumber evidence="13">7.1.1.2</ecNumber>
    </recommendedName>
</protein>
<evidence type="ECO:0000256" key="14">
    <source>
        <dbReference type="SAM" id="Phobius"/>
    </source>
</evidence>
<comment type="subcellular location">
    <subcellularLocation>
        <location evidence="2 12">Mitochondrion inner membrane</location>
        <topology evidence="2 12">Multi-pass membrane protein</topology>
    </subcellularLocation>
</comment>
<evidence type="ECO:0000256" key="7">
    <source>
        <dbReference type="ARBA" id="ARBA00022792"/>
    </source>
</evidence>
<dbReference type="EMBL" id="KP198620">
    <property type="protein sequence ID" value="AKE35847.1"/>
    <property type="molecule type" value="Genomic_DNA"/>
</dbReference>
<evidence type="ECO:0000313" key="15">
    <source>
        <dbReference type="EMBL" id="AKE35847.1"/>
    </source>
</evidence>
<dbReference type="Pfam" id="PF00146">
    <property type="entry name" value="NADHdh"/>
    <property type="match status" value="1"/>
</dbReference>
<evidence type="ECO:0000256" key="3">
    <source>
        <dbReference type="ARBA" id="ARBA00010535"/>
    </source>
</evidence>
<feature type="transmembrane region" description="Helical" evidence="14">
    <location>
        <begin position="139"/>
        <end position="160"/>
    </location>
</feature>
<accession>A0A0H3VKX6</accession>
<keyword evidence="8 14" id="KW-1133">Transmembrane helix</keyword>
<dbReference type="GO" id="GO:0005743">
    <property type="term" value="C:mitochondrial inner membrane"/>
    <property type="evidence" value="ECO:0007669"/>
    <property type="project" value="UniProtKB-SubCell"/>
</dbReference>
<dbReference type="EC" id="7.1.1.2" evidence="13"/>
<geneLocation type="mitochondrion" evidence="15"/>
<dbReference type="GeneID" id="25019299"/>
<dbReference type="RefSeq" id="YP_009157868.1">
    <property type="nucleotide sequence ID" value="NC_027488.1"/>
</dbReference>
<feature type="transmembrane region" description="Helical" evidence="14">
    <location>
        <begin position="247"/>
        <end position="266"/>
    </location>
</feature>
<evidence type="ECO:0000256" key="6">
    <source>
        <dbReference type="ARBA" id="ARBA00022692"/>
    </source>
</evidence>
<dbReference type="GO" id="GO:0009060">
    <property type="term" value="P:aerobic respiration"/>
    <property type="evidence" value="ECO:0007669"/>
    <property type="project" value="TreeGrafter"/>
</dbReference>
<keyword evidence="5" id="KW-0813">Transport</keyword>
<dbReference type="HAMAP" id="MF_01350">
    <property type="entry name" value="NDH1_NuoH"/>
    <property type="match status" value="1"/>
</dbReference>
<feature type="transmembrane region" description="Helical" evidence="14">
    <location>
        <begin position="95"/>
        <end position="118"/>
    </location>
</feature>
<evidence type="ECO:0000256" key="2">
    <source>
        <dbReference type="ARBA" id="ARBA00004448"/>
    </source>
</evidence>
<dbReference type="GO" id="GO:0003954">
    <property type="term" value="F:NADH dehydrogenase activity"/>
    <property type="evidence" value="ECO:0007669"/>
    <property type="project" value="TreeGrafter"/>
</dbReference>
<evidence type="ECO:0000256" key="5">
    <source>
        <dbReference type="ARBA" id="ARBA00022448"/>
    </source>
</evidence>
<dbReference type="GO" id="GO:0008137">
    <property type="term" value="F:NADH dehydrogenase (ubiquinone) activity"/>
    <property type="evidence" value="ECO:0007669"/>
    <property type="project" value="UniProtKB-EC"/>
</dbReference>
<feature type="transmembrane region" description="Helical" evidence="14">
    <location>
        <begin position="68"/>
        <end position="89"/>
    </location>
</feature>
<dbReference type="PROSITE" id="PS00668">
    <property type="entry name" value="COMPLEX1_ND1_2"/>
    <property type="match status" value="1"/>
</dbReference>
<evidence type="ECO:0000256" key="12">
    <source>
        <dbReference type="RuleBase" id="RU000471"/>
    </source>
</evidence>
<gene>
    <name evidence="15" type="primary">ND1</name>
</gene>
<comment type="function">
    <text evidence="1">Core subunit of the mitochondrial membrane respiratory chain NADH dehydrogenase (Complex I) that is believed to belong to the minimal assembly required for catalysis. Complex I functions in the transfer of electrons from NADH to the respiratory chain. The immediate electron acceptor for the enzyme is believed to be ubiquinone.</text>
</comment>
<evidence type="ECO:0000256" key="8">
    <source>
        <dbReference type="ARBA" id="ARBA00022989"/>
    </source>
</evidence>
<keyword evidence="11 14" id="KW-0472">Membrane</keyword>
<dbReference type="PANTHER" id="PTHR11432:SF3">
    <property type="entry name" value="NADH-UBIQUINONE OXIDOREDUCTASE CHAIN 1"/>
    <property type="match status" value="1"/>
</dbReference>
<dbReference type="PROSITE" id="PS00667">
    <property type="entry name" value="COMPLEX1_ND1_1"/>
    <property type="match status" value="1"/>
</dbReference>
<evidence type="ECO:0000256" key="1">
    <source>
        <dbReference type="ARBA" id="ARBA00003257"/>
    </source>
</evidence>
<dbReference type="InterPro" id="IPR018086">
    <property type="entry name" value="NADH_UbQ_OxRdtase_su1_CS"/>
</dbReference>
<evidence type="ECO:0000256" key="13">
    <source>
        <dbReference type="RuleBase" id="RU000473"/>
    </source>
</evidence>
<evidence type="ECO:0000256" key="9">
    <source>
        <dbReference type="ARBA" id="ARBA00023075"/>
    </source>
</evidence>
<comment type="similarity">
    <text evidence="3 12">Belongs to the complex I subunit 1 family.</text>
</comment>
<evidence type="ECO:0000256" key="4">
    <source>
        <dbReference type="ARBA" id="ARBA00021009"/>
    </source>
</evidence>
<dbReference type="AlphaFoldDB" id="A0A0H3VKX6"/>
<dbReference type="PANTHER" id="PTHR11432">
    <property type="entry name" value="NADH DEHYDROGENASE SUBUNIT 1"/>
    <property type="match status" value="1"/>
</dbReference>